<sequence>MVLGDRSRTDACPGAIAMHRAEDGFIGRIRAAGGHLEPADWEALAELTDTFGDGCIHLTTRGNLQIRTIGDADRAAFSQAVADAGFLAHPTHDRMRNIIVSGHTPVLHPLAHRIDEALCADPVVAGLAGRTLFGVDDGSGDVAESEPDFGAVPEQAVTHPPSTTLPVTARYLTEITPETPFRLFLGGRCTVLTARAADLPAVYAAGARCWQEIRGNKWRVAEQPAAHDRLLAAMAAAGARTGCDRPAATPAPAPPVPVGWHDNPDATVTLGAGLPFGALSSTAARLIAATGATTTATTRHTVMVHNLAEDVAEAFVKLAPRTGLVFDAGSPWLAVTACTGKPGCAKSLSDTRRDAAALVASGTGPEIPVHVSGCPRRCGHPRGAYTDYLAVGDGEYEITGPAAPPTTPTTQVTPNR</sequence>
<evidence type="ECO:0000256" key="5">
    <source>
        <dbReference type="ARBA" id="ARBA00023004"/>
    </source>
</evidence>
<keyword evidence="5" id="KW-0408">Iron</keyword>
<keyword evidence="10" id="KW-1185">Reference proteome</keyword>
<keyword evidence="1" id="KW-0004">4Fe-4S</keyword>
<keyword evidence="3" id="KW-0479">Metal-binding</keyword>
<evidence type="ECO:0000313" key="9">
    <source>
        <dbReference type="EMBL" id="MBN9643526.1"/>
    </source>
</evidence>
<evidence type="ECO:0000256" key="7">
    <source>
        <dbReference type="SAM" id="MobiDB-lite"/>
    </source>
</evidence>
<evidence type="ECO:0000256" key="3">
    <source>
        <dbReference type="ARBA" id="ARBA00022723"/>
    </source>
</evidence>
<name>A0A939DZ62_9CORY</name>
<dbReference type="PANTHER" id="PTHR32439">
    <property type="entry name" value="FERREDOXIN--NITRITE REDUCTASE, CHLOROPLASTIC"/>
    <property type="match status" value="1"/>
</dbReference>
<feature type="domain" description="Nitrite/Sulfite reductase ferredoxin-like" evidence="8">
    <location>
        <begin position="22"/>
        <end position="82"/>
    </location>
</feature>
<accession>A0A939DZ62</accession>
<feature type="region of interest" description="Disordered" evidence="7">
    <location>
        <begin position="397"/>
        <end position="416"/>
    </location>
</feature>
<dbReference type="InterPro" id="IPR045854">
    <property type="entry name" value="NO2/SO3_Rdtase_4Fe4S_sf"/>
</dbReference>
<gene>
    <name evidence="9" type="ORF">JZY06_02620</name>
</gene>
<keyword evidence="4" id="KW-0560">Oxidoreductase</keyword>
<evidence type="ECO:0000256" key="4">
    <source>
        <dbReference type="ARBA" id="ARBA00023002"/>
    </source>
</evidence>
<dbReference type="PANTHER" id="PTHR32439:SF9">
    <property type="entry name" value="BLR3264 PROTEIN"/>
    <property type="match status" value="1"/>
</dbReference>
<dbReference type="InterPro" id="IPR051329">
    <property type="entry name" value="NIR_SIR_4Fe-4S"/>
</dbReference>
<dbReference type="Pfam" id="PF03460">
    <property type="entry name" value="NIR_SIR_ferr"/>
    <property type="match status" value="1"/>
</dbReference>
<comment type="caution">
    <text evidence="9">The sequence shown here is derived from an EMBL/GenBank/DDBJ whole genome shotgun (WGS) entry which is preliminary data.</text>
</comment>
<evidence type="ECO:0000256" key="2">
    <source>
        <dbReference type="ARBA" id="ARBA00022617"/>
    </source>
</evidence>
<evidence type="ECO:0000256" key="1">
    <source>
        <dbReference type="ARBA" id="ARBA00022485"/>
    </source>
</evidence>
<dbReference type="EMBL" id="JAFLEQ010000003">
    <property type="protein sequence ID" value="MBN9643526.1"/>
    <property type="molecule type" value="Genomic_DNA"/>
</dbReference>
<keyword evidence="6" id="KW-0411">Iron-sulfur</keyword>
<dbReference type="Proteomes" id="UP000664332">
    <property type="component" value="Unassembled WGS sequence"/>
</dbReference>
<dbReference type="InterPro" id="IPR005117">
    <property type="entry name" value="NiRdtase/SiRdtase_haem-b_fer"/>
</dbReference>
<dbReference type="SUPFAM" id="SSF56014">
    <property type="entry name" value="Nitrite and sulphite reductase 4Fe-4S domain-like"/>
    <property type="match status" value="1"/>
</dbReference>
<evidence type="ECO:0000313" key="10">
    <source>
        <dbReference type="Proteomes" id="UP000664332"/>
    </source>
</evidence>
<dbReference type="GO" id="GO:0046872">
    <property type="term" value="F:metal ion binding"/>
    <property type="evidence" value="ECO:0007669"/>
    <property type="project" value="UniProtKB-KW"/>
</dbReference>
<dbReference type="AlphaFoldDB" id="A0A939DZ62"/>
<protein>
    <submittedName>
        <fullName evidence="9">Precorrin-3B synthase</fullName>
    </submittedName>
</protein>
<reference evidence="9" key="1">
    <citation type="submission" date="2021-03" db="EMBL/GenBank/DDBJ databases">
        <authorList>
            <person name="Sun Q."/>
        </authorList>
    </citation>
    <scope>NUCLEOTIDE SEQUENCE</scope>
    <source>
        <strain evidence="9">CCM 8862</strain>
    </source>
</reference>
<proteinExistence type="predicted"/>
<organism evidence="9 10">
    <name type="scientific">Corynebacterium mendelii</name>
    <dbReference type="NCBI Taxonomy" id="2765362"/>
    <lineage>
        <taxon>Bacteria</taxon>
        <taxon>Bacillati</taxon>
        <taxon>Actinomycetota</taxon>
        <taxon>Actinomycetes</taxon>
        <taxon>Mycobacteriales</taxon>
        <taxon>Corynebacteriaceae</taxon>
        <taxon>Corynebacterium</taxon>
    </lineage>
</organism>
<dbReference type="GO" id="GO:0051539">
    <property type="term" value="F:4 iron, 4 sulfur cluster binding"/>
    <property type="evidence" value="ECO:0007669"/>
    <property type="project" value="UniProtKB-KW"/>
</dbReference>
<keyword evidence="2" id="KW-0349">Heme</keyword>
<dbReference type="Gene3D" id="3.30.413.10">
    <property type="entry name" value="Sulfite Reductase Hemoprotein, domain 1"/>
    <property type="match status" value="2"/>
</dbReference>
<dbReference type="SUPFAM" id="SSF55124">
    <property type="entry name" value="Nitrite/Sulfite reductase N-terminal domain-like"/>
    <property type="match status" value="2"/>
</dbReference>
<evidence type="ECO:0000259" key="8">
    <source>
        <dbReference type="Pfam" id="PF03460"/>
    </source>
</evidence>
<dbReference type="GO" id="GO:0016491">
    <property type="term" value="F:oxidoreductase activity"/>
    <property type="evidence" value="ECO:0007669"/>
    <property type="project" value="UniProtKB-KW"/>
</dbReference>
<dbReference type="InterPro" id="IPR036136">
    <property type="entry name" value="Nit/Sulf_reduc_fer-like_dom_sf"/>
</dbReference>
<dbReference type="Gene3D" id="3.90.480.10">
    <property type="entry name" value="Sulfite Reductase Hemoprotein,Domain 2"/>
    <property type="match status" value="1"/>
</dbReference>
<evidence type="ECO:0000256" key="6">
    <source>
        <dbReference type="ARBA" id="ARBA00023014"/>
    </source>
</evidence>